<keyword evidence="1" id="KW-0812">Transmembrane</keyword>
<feature type="transmembrane region" description="Helical" evidence="1">
    <location>
        <begin position="103"/>
        <end position="126"/>
    </location>
</feature>
<feature type="transmembrane region" description="Helical" evidence="1">
    <location>
        <begin position="197"/>
        <end position="213"/>
    </location>
</feature>
<proteinExistence type="predicted"/>
<protein>
    <submittedName>
        <fullName evidence="3">Sphingolipid delta-4 desaturase</fullName>
    </submittedName>
</protein>
<dbReference type="EMBL" id="JANBUL010000086">
    <property type="protein sequence ID" value="KAJ2781977.1"/>
    <property type="molecule type" value="Genomic_DNA"/>
</dbReference>
<evidence type="ECO:0000259" key="2">
    <source>
        <dbReference type="SMART" id="SM01269"/>
    </source>
</evidence>
<feature type="domain" description="Sphingolipid delta4-desaturase N-terminal" evidence="2">
    <location>
        <begin position="44"/>
        <end position="78"/>
    </location>
</feature>
<comment type="caution">
    <text evidence="3">The sequence shown here is derived from an EMBL/GenBank/DDBJ whole genome shotgun (WGS) entry which is preliminary data.</text>
</comment>
<organism evidence="3 4">
    <name type="scientific">Coemansia javaensis</name>
    <dbReference type="NCBI Taxonomy" id="2761396"/>
    <lineage>
        <taxon>Eukaryota</taxon>
        <taxon>Fungi</taxon>
        <taxon>Fungi incertae sedis</taxon>
        <taxon>Zoopagomycota</taxon>
        <taxon>Kickxellomycotina</taxon>
        <taxon>Kickxellomycetes</taxon>
        <taxon>Kickxellales</taxon>
        <taxon>Kickxellaceae</taxon>
        <taxon>Coemansia</taxon>
    </lineage>
</organism>
<keyword evidence="4" id="KW-1185">Reference proteome</keyword>
<evidence type="ECO:0000313" key="4">
    <source>
        <dbReference type="Proteomes" id="UP001140217"/>
    </source>
</evidence>
<dbReference type="Pfam" id="PF00487">
    <property type="entry name" value="FA_desaturase"/>
    <property type="match status" value="1"/>
</dbReference>
<reference evidence="3" key="1">
    <citation type="submission" date="2022-07" db="EMBL/GenBank/DDBJ databases">
        <title>Phylogenomic reconstructions and comparative analyses of Kickxellomycotina fungi.</title>
        <authorList>
            <person name="Reynolds N.K."/>
            <person name="Stajich J.E."/>
            <person name="Barry K."/>
            <person name="Grigoriev I.V."/>
            <person name="Crous P."/>
            <person name="Smith M.E."/>
        </authorList>
    </citation>
    <scope>NUCLEOTIDE SEQUENCE</scope>
    <source>
        <strain evidence="3">NBRC 105414</strain>
    </source>
</reference>
<dbReference type="GO" id="GO:0016020">
    <property type="term" value="C:membrane"/>
    <property type="evidence" value="ECO:0007669"/>
    <property type="project" value="GOC"/>
</dbReference>
<dbReference type="GO" id="GO:0042284">
    <property type="term" value="F:sphingolipid delta-4 desaturase activity"/>
    <property type="evidence" value="ECO:0007669"/>
    <property type="project" value="TreeGrafter"/>
</dbReference>
<gene>
    <name evidence="3" type="primary">DES1_2</name>
    <name evidence="3" type="ORF">H4R18_002533</name>
</gene>
<name>A0A9W8HEC1_9FUNG</name>
<keyword evidence="1" id="KW-1133">Transmembrane helix</keyword>
<dbReference type="InterPro" id="IPR005804">
    <property type="entry name" value="FA_desaturase_dom"/>
</dbReference>
<dbReference type="GO" id="GO:0046513">
    <property type="term" value="P:ceramide biosynthetic process"/>
    <property type="evidence" value="ECO:0007669"/>
    <property type="project" value="TreeGrafter"/>
</dbReference>
<dbReference type="Proteomes" id="UP001140217">
    <property type="component" value="Unassembled WGS sequence"/>
</dbReference>
<dbReference type="AlphaFoldDB" id="A0A9W8HEC1"/>
<evidence type="ECO:0000313" key="3">
    <source>
        <dbReference type="EMBL" id="KAJ2781977.1"/>
    </source>
</evidence>
<keyword evidence="1" id="KW-0472">Membrane</keyword>
<evidence type="ECO:0000256" key="1">
    <source>
        <dbReference type="SAM" id="Phobius"/>
    </source>
</evidence>
<dbReference type="Pfam" id="PF08557">
    <property type="entry name" value="Lipid_DES"/>
    <property type="match status" value="1"/>
</dbReference>
<feature type="transmembrane region" description="Helical" evidence="1">
    <location>
        <begin position="79"/>
        <end position="96"/>
    </location>
</feature>
<dbReference type="SMART" id="SM01269">
    <property type="entry name" value="Lipid_DES"/>
    <property type="match status" value="1"/>
</dbReference>
<dbReference type="PANTHER" id="PTHR12879:SF8">
    <property type="entry name" value="SPHINGOLIPID DELTA(4)-DESATURASE DES1"/>
    <property type="match status" value="1"/>
</dbReference>
<dbReference type="InterPro" id="IPR013866">
    <property type="entry name" value="Sphingolipid_d4-desaturase_N"/>
</dbReference>
<dbReference type="OrthoDB" id="200948at2759"/>
<dbReference type="PANTHER" id="PTHR12879">
    <property type="entry name" value="SPHINGOLIPID DELTA 4 DESATURASE/C-4 HYDROXYLASE PROTEIN DES2"/>
    <property type="match status" value="1"/>
</dbReference>
<accession>A0A9W8HEC1</accession>
<sequence length="404" mass="46985">MPPRESPTPDEAAQMLLHKDEEYDMRFPSYLGFWKRSVPGLDEEPRFDMYDEPHLKRKRQILIDHPEIEDLYGYDTNTVWITLATVAVQVGLAYLFGRVLTDWHWTMVLVAYVVGGSLSTQIGIIFHEFTHNLCAATSLQNRWVGNIANIPLVVPLAQSFRRYHLEHHTYQGVYGYDPDLPLEWEIRLIGNDPVKKFFWLIIYGVMYIGRGLAQQKQLSRWELYNWAWTLACDLVLYRLCGARGMLYLATSVLLGFGLHPGAAHFIQEHYTFRDGQETYSYYGSGNFFWLNIGYHNEHHDFPLVPWTKLPEIKRLAPEYYDHLAYHTSWCAVLYMFVTSSLLAPQSRVVRTLDAHRYARKNLKVPHSSEFGALAPVKAEFAVRMKKAADLAMQKIRARRFSTVQ</sequence>